<organism evidence="2 3">
    <name type="scientific">Plakobranchus ocellatus</name>
    <dbReference type="NCBI Taxonomy" id="259542"/>
    <lineage>
        <taxon>Eukaryota</taxon>
        <taxon>Metazoa</taxon>
        <taxon>Spiralia</taxon>
        <taxon>Lophotrochozoa</taxon>
        <taxon>Mollusca</taxon>
        <taxon>Gastropoda</taxon>
        <taxon>Heterobranchia</taxon>
        <taxon>Euthyneura</taxon>
        <taxon>Panpulmonata</taxon>
        <taxon>Sacoglossa</taxon>
        <taxon>Placobranchoidea</taxon>
        <taxon>Plakobranchidae</taxon>
        <taxon>Plakobranchus</taxon>
    </lineage>
</organism>
<comment type="caution">
    <text evidence="2">The sequence shown here is derived from an EMBL/GenBank/DDBJ whole genome shotgun (WGS) entry which is preliminary data.</text>
</comment>
<name>A0AAV4AFW8_9GAST</name>
<keyword evidence="3" id="KW-1185">Reference proteome</keyword>
<evidence type="ECO:0000313" key="3">
    <source>
        <dbReference type="Proteomes" id="UP000735302"/>
    </source>
</evidence>
<sequence length="97" mass="10317">MTTPVLTLPPSQERTIGSNDKIVVREFLASWIGPLLTKVYLPHKALTLASWQSISLQVQIERFLAASAEQGGLRFSSSLSGQGTSGGAQTSGGFAIR</sequence>
<gene>
    <name evidence="2" type="ORF">PoB_003278000</name>
</gene>
<evidence type="ECO:0000256" key="1">
    <source>
        <dbReference type="SAM" id="MobiDB-lite"/>
    </source>
</evidence>
<evidence type="ECO:0000313" key="2">
    <source>
        <dbReference type="EMBL" id="GFO06275.1"/>
    </source>
</evidence>
<dbReference type="EMBL" id="BLXT01003769">
    <property type="protein sequence ID" value="GFO06275.1"/>
    <property type="molecule type" value="Genomic_DNA"/>
</dbReference>
<proteinExistence type="predicted"/>
<accession>A0AAV4AFW8</accession>
<dbReference type="AlphaFoldDB" id="A0AAV4AFW8"/>
<dbReference type="Proteomes" id="UP000735302">
    <property type="component" value="Unassembled WGS sequence"/>
</dbReference>
<protein>
    <submittedName>
        <fullName evidence="2">Uncharacterized protein</fullName>
    </submittedName>
</protein>
<reference evidence="2 3" key="1">
    <citation type="journal article" date="2021" name="Elife">
        <title>Chloroplast acquisition without the gene transfer in kleptoplastic sea slugs, Plakobranchus ocellatus.</title>
        <authorList>
            <person name="Maeda T."/>
            <person name="Takahashi S."/>
            <person name="Yoshida T."/>
            <person name="Shimamura S."/>
            <person name="Takaki Y."/>
            <person name="Nagai Y."/>
            <person name="Toyoda A."/>
            <person name="Suzuki Y."/>
            <person name="Arimoto A."/>
            <person name="Ishii H."/>
            <person name="Satoh N."/>
            <person name="Nishiyama T."/>
            <person name="Hasebe M."/>
            <person name="Maruyama T."/>
            <person name="Minagawa J."/>
            <person name="Obokata J."/>
            <person name="Shigenobu S."/>
        </authorList>
    </citation>
    <scope>NUCLEOTIDE SEQUENCE [LARGE SCALE GENOMIC DNA]</scope>
</reference>
<feature type="region of interest" description="Disordered" evidence="1">
    <location>
        <begin position="75"/>
        <end position="97"/>
    </location>
</feature>